<protein>
    <recommendedName>
        <fullName evidence="1">Thioesterase domain-containing protein</fullName>
    </recommendedName>
</protein>
<dbReference type="Gene3D" id="3.10.129.10">
    <property type="entry name" value="Hotdog Thioesterase"/>
    <property type="match status" value="1"/>
</dbReference>
<gene>
    <name evidence="2" type="ORF">WJX75_000715</name>
</gene>
<dbReference type="InterPro" id="IPR029069">
    <property type="entry name" value="HotDog_dom_sf"/>
</dbReference>
<dbReference type="SUPFAM" id="SSF54637">
    <property type="entry name" value="Thioesterase/thiol ester dehydrase-isomerase"/>
    <property type="match status" value="1"/>
</dbReference>
<dbReference type="EMBL" id="JALJOT010000001">
    <property type="protein sequence ID" value="KAK9918039.1"/>
    <property type="molecule type" value="Genomic_DNA"/>
</dbReference>
<dbReference type="PANTHER" id="PTHR47260:SF1">
    <property type="entry name" value="UPF0644 PROTEIN PB2B4.06"/>
    <property type="match status" value="1"/>
</dbReference>
<dbReference type="Proteomes" id="UP001491310">
    <property type="component" value="Unassembled WGS sequence"/>
</dbReference>
<name>A0ABR2Z1F7_9CHLO</name>
<keyword evidence="3" id="KW-1185">Reference proteome</keyword>
<sequence length="175" mass="19377">MNSESLELQAIFNSDHLFAAWVKEGLIADLRCFYDPDKRCLHSVVQLGSGVCGYPRVLHGGFTAAFMDENLGLLFYALRQHGCLPFIAPAFTAHLDVDYKKKVEAAPGRLLLCTAEVERIEGRKLWMKATLRDSPNGKVYATARALFVSPSTRHLVQGGLKYVASGLAPKFFSLE</sequence>
<organism evidence="2 3">
    <name type="scientific">Coccomyxa subellipsoidea</name>
    <dbReference type="NCBI Taxonomy" id="248742"/>
    <lineage>
        <taxon>Eukaryota</taxon>
        <taxon>Viridiplantae</taxon>
        <taxon>Chlorophyta</taxon>
        <taxon>core chlorophytes</taxon>
        <taxon>Trebouxiophyceae</taxon>
        <taxon>Trebouxiophyceae incertae sedis</taxon>
        <taxon>Coccomyxaceae</taxon>
        <taxon>Coccomyxa</taxon>
    </lineage>
</organism>
<dbReference type="InterPro" id="IPR006683">
    <property type="entry name" value="Thioestr_dom"/>
</dbReference>
<comment type="caution">
    <text evidence="2">The sequence shown here is derived from an EMBL/GenBank/DDBJ whole genome shotgun (WGS) entry which is preliminary data.</text>
</comment>
<feature type="domain" description="Thioesterase" evidence="1">
    <location>
        <begin position="57"/>
        <end position="138"/>
    </location>
</feature>
<evidence type="ECO:0000313" key="3">
    <source>
        <dbReference type="Proteomes" id="UP001491310"/>
    </source>
</evidence>
<dbReference type="PANTHER" id="PTHR47260">
    <property type="entry name" value="UPF0644 PROTEIN PB2B4.06"/>
    <property type="match status" value="1"/>
</dbReference>
<reference evidence="2 3" key="1">
    <citation type="journal article" date="2024" name="Nat. Commun.">
        <title>Phylogenomics reveals the evolutionary origins of lichenization in chlorophyte algae.</title>
        <authorList>
            <person name="Puginier C."/>
            <person name="Libourel C."/>
            <person name="Otte J."/>
            <person name="Skaloud P."/>
            <person name="Haon M."/>
            <person name="Grisel S."/>
            <person name="Petersen M."/>
            <person name="Berrin J.G."/>
            <person name="Delaux P.M."/>
            <person name="Dal Grande F."/>
            <person name="Keller J."/>
        </authorList>
    </citation>
    <scope>NUCLEOTIDE SEQUENCE [LARGE SCALE GENOMIC DNA]</scope>
    <source>
        <strain evidence="2 3">SAG 216-7</strain>
    </source>
</reference>
<evidence type="ECO:0000313" key="2">
    <source>
        <dbReference type="EMBL" id="KAK9918039.1"/>
    </source>
</evidence>
<evidence type="ECO:0000259" key="1">
    <source>
        <dbReference type="Pfam" id="PF03061"/>
    </source>
</evidence>
<accession>A0ABR2Z1F7</accession>
<dbReference type="InterPro" id="IPR052061">
    <property type="entry name" value="PTE-AB_protein"/>
</dbReference>
<dbReference type="Pfam" id="PF03061">
    <property type="entry name" value="4HBT"/>
    <property type="match status" value="1"/>
</dbReference>
<proteinExistence type="predicted"/>
<dbReference type="CDD" id="cd03443">
    <property type="entry name" value="PaaI_thioesterase"/>
    <property type="match status" value="1"/>
</dbReference>